<feature type="region of interest" description="Disordered" evidence="1">
    <location>
        <begin position="1"/>
        <end position="92"/>
    </location>
</feature>
<accession>A0AA37QLQ2</accession>
<gene>
    <name evidence="2" type="ORF">rosag_46610</name>
</gene>
<keyword evidence="3" id="KW-1185">Reference proteome</keyword>
<name>A0AA37QLQ2_9BACT</name>
<organism evidence="2 3">
    <name type="scientific">Roseisolibacter agri</name>
    <dbReference type="NCBI Taxonomy" id="2014610"/>
    <lineage>
        <taxon>Bacteria</taxon>
        <taxon>Pseudomonadati</taxon>
        <taxon>Gemmatimonadota</taxon>
        <taxon>Gemmatimonadia</taxon>
        <taxon>Gemmatimonadales</taxon>
        <taxon>Gemmatimonadaceae</taxon>
        <taxon>Roseisolibacter</taxon>
    </lineage>
</organism>
<protein>
    <submittedName>
        <fullName evidence="2">Uncharacterized protein</fullName>
    </submittedName>
</protein>
<sequence>MRVRQAGPGEAGALGVVVPTGRGGASRVRSPCASAERELVRQVVRREVPSGDGSAGRTRRQATAAQRPDYSRRTTTAAPNVANQPPSLPVSR</sequence>
<comment type="caution">
    <text evidence="2">The sequence shown here is derived from an EMBL/GenBank/DDBJ whole genome shotgun (WGS) entry which is preliminary data.</text>
</comment>
<evidence type="ECO:0000256" key="1">
    <source>
        <dbReference type="SAM" id="MobiDB-lite"/>
    </source>
</evidence>
<dbReference type="AlphaFoldDB" id="A0AA37QLQ2"/>
<evidence type="ECO:0000313" key="3">
    <source>
        <dbReference type="Proteomes" id="UP001161325"/>
    </source>
</evidence>
<reference evidence="2" key="1">
    <citation type="submission" date="2022-08" db="EMBL/GenBank/DDBJ databases">
        <title>Draft genome sequencing of Roseisolibacter agri AW1220.</title>
        <authorList>
            <person name="Tobiishi Y."/>
            <person name="Tonouchi A."/>
        </authorList>
    </citation>
    <scope>NUCLEOTIDE SEQUENCE</scope>
    <source>
        <strain evidence="2">AW1220</strain>
    </source>
</reference>
<feature type="compositionally biased region" description="Polar residues" evidence="1">
    <location>
        <begin position="73"/>
        <end position="85"/>
    </location>
</feature>
<proteinExistence type="predicted"/>
<feature type="compositionally biased region" description="Basic and acidic residues" evidence="1">
    <location>
        <begin position="35"/>
        <end position="49"/>
    </location>
</feature>
<evidence type="ECO:0000313" key="2">
    <source>
        <dbReference type="EMBL" id="GLC28148.1"/>
    </source>
</evidence>
<dbReference type="EMBL" id="BRXS01000008">
    <property type="protein sequence ID" value="GLC28148.1"/>
    <property type="molecule type" value="Genomic_DNA"/>
</dbReference>
<dbReference type="Proteomes" id="UP001161325">
    <property type="component" value="Unassembled WGS sequence"/>
</dbReference>